<evidence type="ECO:0000313" key="1">
    <source>
        <dbReference type="EMBL" id="KKN25329.1"/>
    </source>
</evidence>
<comment type="caution">
    <text evidence="1">The sequence shown here is derived from an EMBL/GenBank/DDBJ whole genome shotgun (WGS) entry which is preliminary data.</text>
</comment>
<sequence>MITDRILLTTPCYPYPSLPANDSLTDATGQRFTHGDDIFSLVSHTHCYANPILAQNINIPTTLLEYPRWNNFIEEVDKDYAIIGISAFPVHLDMVMKMCKYIRDKSPKTKLLGNQLNTLPSSLDSLISLEKLNLGLNDLKNIPNWIRNLRSLKKLGLGGNKGLSRFEE</sequence>
<accession>A0A0F9P5K8</accession>
<dbReference type="InterPro" id="IPR001611">
    <property type="entry name" value="Leu-rich_rpt"/>
</dbReference>
<dbReference type="SUPFAM" id="SSF52047">
    <property type="entry name" value="RNI-like"/>
    <property type="match status" value="1"/>
</dbReference>
<dbReference type="AlphaFoldDB" id="A0A0F9P5K8"/>
<dbReference type="Gene3D" id="3.80.10.10">
    <property type="entry name" value="Ribonuclease Inhibitor"/>
    <property type="match status" value="1"/>
</dbReference>
<gene>
    <name evidence="1" type="ORF">LCGC14_0885940</name>
</gene>
<protein>
    <recommendedName>
        <fullName evidence="2">Leucine-rich repeat domain-containing protein</fullName>
    </recommendedName>
</protein>
<dbReference type="EMBL" id="LAZR01002810">
    <property type="protein sequence ID" value="KKN25329.1"/>
    <property type="molecule type" value="Genomic_DNA"/>
</dbReference>
<proteinExistence type="predicted"/>
<dbReference type="InterPro" id="IPR032675">
    <property type="entry name" value="LRR_dom_sf"/>
</dbReference>
<organism evidence="1">
    <name type="scientific">marine sediment metagenome</name>
    <dbReference type="NCBI Taxonomy" id="412755"/>
    <lineage>
        <taxon>unclassified sequences</taxon>
        <taxon>metagenomes</taxon>
        <taxon>ecological metagenomes</taxon>
    </lineage>
</organism>
<reference evidence="1" key="1">
    <citation type="journal article" date="2015" name="Nature">
        <title>Complex archaea that bridge the gap between prokaryotes and eukaryotes.</title>
        <authorList>
            <person name="Spang A."/>
            <person name="Saw J.H."/>
            <person name="Jorgensen S.L."/>
            <person name="Zaremba-Niedzwiedzka K."/>
            <person name="Martijn J."/>
            <person name="Lind A.E."/>
            <person name="van Eijk R."/>
            <person name="Schleper C."/>
            <person name="Guy L."/>
            <person name="Ettema T.J."/>
        </authorList>
    </citation>
    <scope>NUCLEOTIDE SEQUENCE</scope>
</reference>
<name>A0A0F9P5K8_9ZZZZ</name>
<evidence type="ECO:0008006" key="2">
    <source>
        <dbReference type="Google" id="ProtNLM"/>
    </source>
</evidence>
<dbReference type="PROSITE" id="PS51450">
    <property type="entry name" value="LRR"/>
    <property type="match status" value="1"/>
</dbReference>